<dbReference type="EMBL" id="CM055104">
    <property type="protein sequence ID" value="KAJ7533273.1"/>
    <property type="molecule type" value="Genomic_DNA"/>
</dbReference>
<name>A0ACC2BUI1_DIPCM</name>
<organism evidence="1 2">
    <name type="scientific">Diphasiastrum complanatum</name>
    <name type="common">Issler's clubmoss</name>
    <name type="synonym">Lycopodium complanatum</name>
    <dbReference type="NCBI Taxonomy" id="34168"/>
    <lineage>
        <taxon>Eukaryota</taxon>
        <taxon>Viridiplantae</taxon>
        <taxon>Streptophyta</taxon>
        <taxon>Embryophyta</taxon>
        <taxon>Tracheophyta</taxon>
        <taxon>Lycopodiopsida</taxon>
        <taxon>Lycopodiales</taxon>
        <taxon>Lycopodiaceae</taxon>
        <taxon>Lycopodioideae</taxon>
        <taxon>Diphasiastrum</taxon>
    </lineage>
</organism>
<proteinExistence type="predicted"/>
<reference evidence="2" key="1">
    <citation type="journal article" date="2024" name="Proc. Natl. Acad. Sci. U.S.A.">
        <title>Extraordinary preservation of gene collinearity over three hundred million years revealed in homosporous lycophytes.</title>
        <authorList>
            <person name="Li C."/>
            <person name="Wickell D."/>
            <person name="Kuo L.Y."/>
            <person name="Chen X."/>
            <person name="Nie B."/>
            <person name="Liao X."/>
            <person name="Peng D."/>
            <person name="Ji J."/>
            <person name="Jenkins J."/>
            <person name="Williams M."/>
            <person name="Shu S."/>
            <person name="Plott C."/>
            <person name="Barry K."/>
            <person name="Rajasekar S."/>
            <person name="Grimwood J."/>
            <person name="Han X."/>
            <person name="Sun S."/>
            <person name="Hou Z."/>
            <person name="He W."/>
            <person name="Dai G."/>
            <person name="Sun C."/>
            <person name="Schmutz J."/>
            <person name="Leebens-Mack J.H."/>
            <person name="Li F.W."/>
            <person name="Wang L."/>
        </authorList>
    </citation>
    <scope>NUCLEOTIDE SEQUENCE [LARGE SCALE GENOMIC DNA]</scope>
    <source>
        <strain evidence="2">cv. PW_Plant_1</strain>
    </source>
</reference>
<evidence type="ECO:0000313" key="2">
    <source>
        <dbReference type="Proteomes" id="UP001162992"/>
    </source>
</evidence>
<gene>
    <name evidence="1" type="ORF">O6H91_13G040400</name>
</gene>
<comment type="caution">
    <text evidence="1">The sequence shown here is derived from an EMBL/GenBank/DDBJ whole genome shotgun (WGS) entry which is preliminary data.</text>
</comment>
<evidence type="ECO:0000313" key="1">
    <source>
        <dbReference type="EMBL" id="KAJ7533273.1"/>
    </source>
</evidence>
<keyword evidence="2" id="KW-1185">Reference proteome</keyword>
<accession>A0ACC2BUI1</accession>
<protein>
    <submittedName>
        <fullName evidence="1">Uncharacterized protein</fullName>
    </submittedName>
</protein>
<dbReference type="Proteomes" id="UP001162992">
    <property type="component" value="Chromosome 13"/>
</dbReference>
<sequence length="788" mass="87177">MSRTGKQKREGEKGKSRGTTGPGKGGRRRDAGAGTSGGGGGRGKRRRGSFQWREKERHDGHGLFVEGGDLGEWRPPNSQFQEQQHRQVYRGLGGAQRNGRGQAAFVDFPRRDKNLNAVSYSYPTTEDVSVETTNMSMQTHTARIIHPALSKHAEVYADRELSADVLGKLKVVQDVESSATKDTQGFSRLSFKADALPTPKKFYTQGDSSFRHMGSPITRLPESFGKKATGRRGLEAKKPLKQGAYRTKMTSNGRNTRSSGCSSRSYNAASFTSCTMDSSEDSKVSEALDTSDIDEELAEDYVLNLAGEISLDLLETEMSARDIALSQTPIDSIMMNSQSLHISGDSTFSCESSDEEDEDSDLNTVCFTRKASDKRVCLSQSDLRKLMKKDEDLKSGLLTGRILFEEDSGYSSEEEGSLEGDCLLKEEYHLRFLALDDAIDHDSAKEDKLDRIIQESEGPFMLESRAFSKRSRKHRKPAHLEQGTLILKKSANKGLPGQKKRQRKETIAAKRRERALSRGVNFEAINLTLQRLVKDHGDIFAFEPMTNQDRSLVYKLASVYHLKSASQGSGKKRFVVVTRSQHTCLPSGDDEHRLLKLLGRDGAETDPFQGFEIVGSGEKYRLAKKYRRAARQAWHSLKQSKSQGALSKYSGFKKSESTPKKNFHSKKSTVRNGILSSSPLCFVSSGTIEPDYSSDLRALPKIGKDEACFDIEDHLPGDSSCTEQNQSVTKVCSIEFGQFEAHTKGFGSRMMAKMGFVEGHGLGRDGQGIIQPVTAIQRPRTLGLGACT</sequence>